<proteinExistence type="predicted"/>
<evidence type="ECO:0000313" key="5">
    <source>
        <dbReference type="Proteomes" id="UP000829354"/>
    </source>
</evidence>
<dbReference type="AlphaFoldDB" id="A0AAE9ACF2"/>
<evidence type="ECO:0000256" key="1">
    <source>
        <dbReference type="SAM" id="Phobius"/>
    </source>
</evidence>
<keyword evidence="5" id="KW-1185">Reference proteome</keyword>
<keyword evidence="1" id="KW-0812">Transmembrane</keyword>
<name>A0AAE9ACF2_CAEBR</name>
<organism evidence="2 4">
    <name type="scientific">Caenorhabditis briggsae</name>
    <dbReference type="NCBI Taxonomy" id="6238"/>
    <lineage>
        <taxon>Eukaryota</taxon>
        <taxon>Metazoa</taxon>
        <taxon>Ecdysozoa</taxon>
        <taxon>Nematoda</taxon>
        <taxon>Chromadorea</taxon>
        <taxon>Rhabditida</taxon>
        <taxon>Rhabditina</taxon>
        <taxon>Rhabditomorpha</taxon>
        <taxon>Rhabditoidea</taxon>
        <taxon>Rhabditidae</taxon>
        <taxon>Peloderinae</taxon>
        <taxon>Caenorhabditis</taxon>
    </lineage>
</organism>
<evidence type="ECO:0000313" key="3">
    <source>
        <dbReference type="EMBL" id="UMM26630.1"/>
    </source>
</evidence>
<dbReference type="EMBL" id="CP090894">
    <property type="protein sequence ID" value="ULT93370.1"/>
    <property type="molecule type" value="Genomic_DNA"/>
</dbReference>
<gene>
    <name evidence="2" type="ORF">L3Y34_003097</name>
    <name evidence="3" type="ORF">L5515_010252</name>
</gene>
<reference evidence="2 4" key="2">
    <citation type="submission" date="2022-05" db="EMBL/GenBank/DDBJ databases">
        <title>Chromosome-level reference genomes for two strains of Caenorhabditis briggsae: an improved platform for comparative genomics.</title>
        <authorList>
            <person name="Stevens L."/>
            <person name="Andersen E.C."/>
        </authorList>
    </citation>
    <scope>NUCLEOTIDE SEQUENCE [LARGE SCALE GENOMIC DNA]</scope>
    <source>
        <strain evidence="2">QX1410_ONT</strain>
        <tissue evidence="2">Whole-organism</tissue>
    </source>
</reference>
<keyword evidence="1" id="KW-1133">Transmembrane helix</keyword>
<accession>A0AAE9ACF2</accession>
<keyword evidence="1" id="KW-0472">Membrane</keyword>
<dbReference type="Proteomes" id="UP000829354">
    <property type="component" value="Chromosome IV"/>
</dbReference>
<dbReference type="Proteomes" id="UP000827892">
    <property type="component" value="Chromosome IV"/>
</dbReference>
<sequence length="159" mass="19019">MGMWEDINNITWQDFEAWTKTTDFIITVVVIVVFCLVVCVVGPLAWYLSHKYAESRTIMLENGPEAYDEDDPRRERARVLRHEHMRQLAEKNRRKEAKRQRFIEGRTPYQRYNAVVMEMGIRYDAFRERISDRWQNWRYSAPPPGPLQQRPVELDSLNG</sequence>
<feature type="transmembrane region" description="Helical" evidence="1">
    <location>
        <begin position="24"/>
        <end position="48"/>
    </location>
</feature>
<evidence type="ECO:0000313" key="2">
    <source>
        <dbReference type="EMBL" id="ULT93370.1"/>
    </source>
</evidence>
<dbReference type="EMBL" id="CP092623">
    <property type="protein sequence ID" value="UMM26630.1"/>
    <property type="molecule type" value="Genomic_DNA"/>
</dbReference>
<evidence type="ECO:0000313" key="4">
    <source>
        <dbReference type="Proteomes" id="UP000827892"/>
    </source>
</evidence>
<reference evidence="3 5" key="1">
    <citation type="submission" date="2022-04" db="EMBL/GenBank/DDBJ databases">
        <title>Chromosome-level reference genomes for two strains of Caenorhabditis briggsae: an improved platform for comparative genomics.</title>
        <authorList>
            <person name="Stevens L."/>
            <person name="Andersen E."/>
        </authorList>
    </citation>
    <scope>NUCLEOTIDE SEQUENCE [LARGE SCALE GENOMIC DNA]</scope>
    <source>
        <strain evidence="3">VX34</strain>
        <tissue evidence="3">Whole-organism</tissue>
    </source>
</reference>
<protein>
    <submittedName>
        <fullName evidence="2">Uncharacterized protein</fullName>
    </submittedName>
</protein>